<proteinExistence type="inferred from homology"/>
<dbReference type="InterPro" id="IPR002136">
    <property type="entry name" value="Ribosomal_uL4"/>
</dbReference>
<dbReference type="InterPro" id="IPR013005">
    <property type="entry name" value="Ribosomal_uL4-like"/>
</dbReference>
<evidence type="ECO:0000256" key="5">
    <source>
        <dbReference type="HAMAP-Rule" id="MF_01328"/>
    </source>
</evidence>
<dbReference type="GO" id="GO:0005840">
    <property type="term" value="C:ribosome"/>
    <property type="evidence" value="ECO:0007669"/>
    <property type="project" value="UniProtKB-KW"/>
</dbReference>
<dbReference type="NCBIfam" id="TIGR03953">
    <property type="entry name" value="rplD_bact"/>
    <property type="match status" value="1"/>
</dbReference>
<sequence length="213" mass="23257">MEYPLYNQKADIIGNVELPDSVFGVESNNDLLHQVVSSLMANKRQVIAHAKTRSEVRGGGKKPWRQKGTGKARHGSIRSPIWKGGGVTFGPTKEVNFKKKIGKKMARKALAVALSEKARNGSIIVIDGINLSLPKTKEAAGILKLFREKLDKTGSILIVTSLADKNLHRAAKNIQKVGVTEARNLNPLETLSYKNLILLKDAVGMVGNLNKSR</sequence>
<protein>
    <recommendedName>
        <fullName evidence="4 5">Large ribosomal subunit protein uL4</fullName>
    </recommendedName>
</protein>
<dbReference type="Gene3D" id="3.40.1370.10">
    <property type="match status" value="1"/>
</dbReference>
<evidence type="ECO:0000313" key="7">
    <source>
        <dbReference type="EMBL" id="OGN23720.1"/>
    </source>
</evidence>
<evidence type="ECO:0000256" key="4">
    <source>
        <dbReference type="ARBA" id="ARBA00035244"/>
    </source>
</evidence>
<dbReference type="GO" id="GO:0006412">
    <property type="term" value="P:translation"/>
    <property type="evidence" value="ECO:0007669"/>
    <property type="project" value="UniProtKB-UniRule"/>
</dbReference>
<comment type="function">
    <text evidence="5">One of the primary rRNA binding proteins, this protein initially binds near the 5'-end of the 23S rRNA. It is important during the early stages of 50S assembly. It makes multiple contacts with different domains of the 23S rRNA in the assembled 50S subunit and ribosome.</text>
</comment>
<keyword evidence="5" id="KW-0699">rRNA-binding</keyword>
<evidence type="ECO:0000256" key="1">
    <source>
        <dbReference type="ARBA" id="ARBA00010528"/>
    </source>
</evidence>
<dbReference type="AlphaFoldDB" id="A0A1F8GF86"/>
<gene>
    <name evidence="5" type="primary">rplD</name>
    <name evidence="7" type="ORF">A3A13_00215</name>
</gene>
<reference evidence="7 8" key="1">
    <citation type="journal article" date="2016" name="Nat. Commun.">
        <title>Thousands of microbial genomes shed light on interconnected biogeochemical processes in an aquifer system.</title>
        <authorList>
            <person name="Anantharaman K."/>
            <person name="Brown C.T."/>
            <person name="Hug L.A."/>
            <person name="Sharon I."/>
            <person name="Castelle C.J."/>
            <person name="Probst A.J."/>
            <person name="Thomas B.C."/>
            <person name="Singh A."/>
            <person name="Wilkins M.J."/>
            <person name="Karaoz U."/>
            <person name="Brodie E.L."/>
            <person name="Williams K.H."/>
            <person name="Hubbard S.S."/>
            <person name="Banfield J.F."/>
        </authorList>
    </citation>
    <scope>NUCLEOTIDE SEQUENCE [LARGE SCALE GENOMIC DNA]</scope>
</reference>
<accession>A0A1F8GF86</accession>
<evidence type="ECO:0000256" key="2">
    <source>
        <dbReference type="ARBA" id="ARBA00022980"/>
    </source>
</evidence>
<dbReference type="InterPro" id="IPR023574">
    <property type="entry name" value="Ribosomal_uL4_dom_sf"/>
</dbReference>
<dbReference type="Pfam" id="PF00573">
    <property type="entry name" value="Ribosomal_L4"/>
    <property type="match status" value="1"/>
</dbReference>
<comment type="subunit">
    <text evidence="5">Part of the 50S ribosomal subunit.</text>
</comment>
<keyword evidence="5" id="KW-0694">RNA-binding</keyword>
<evidence type="ECO:0000256" key="6">
    <source>
        <dbReference type="SAM" id="MobiDB-lite"/>
    </source>
</evidence>
<keyword evidence="2 5" id="KW-0689">Ribosomal protein</keyword>
<comment type="caution">
    <text evidence="7">The sequence shown here is derived from an EMBL/GenBank/DDBJ whole genome shotgun (WGS) entry which is preliminary data.</text>
</comment>
<evidence type="ECO:0000313" key="8">
    <source>
        <dbReference type="Proteomes" id="UP000178911"/>
    </source>
</evidence>
<comment type="similarity">
    <text evidence="1 5">Belongs to the universal ribosomal protein uL4 family.</text>
</comment>
<organism evidence="7 8">
    <name type="scientific">Candidatus Yanofskybacteria bacterium RIFCSPLOWO2_01_FULL_43_22</name>
    <dbReference type="NCBI Taxonomy" id="1802695"/>
    <lineage>
        <taxon>Bacteria</taxon>
        <taxon>Candidatus Yanofskyibacteriota</taxon>
    </lineage>
</organism>
<keyword evidence="3 5" id="KW-0687">Ribonucleoprotein</keyword>
<dbReference type="STRING" id="1802695.A3A13_00215"/>
<name>A0A1F8GF86_9BACT</name>
<dbReference type="GO" id="GO:1990904">
    <property type="term" value="C:ribonucleoprotein complex"/>
    <property type="evidence" value="ECO:0007669"/>
    <property type="project" value="UniProtKB-KW"/>
</dbReference>
<evidence type="ECO:0000256" key="3">
    <source>
        <dbReference type="ARBA" id="ARBA00023274"/>
    </source>
</evidence>
<dbReference type="Proteomes" id="UP000178911">
    <property type="component" value="Unassembled WGS sequence"/>
</dbReference>
<dbReference type="HAMAP" id="MF_01328_B">
    <property type="entry name" value="Ribosomal_uL4_B"/>
    <property type="match status" value="1"/>
</dbReference>
<feature type="compositionally biased region" description="Basic residues" evidence="6">
    <location>
        <begin position="59"/>
        <end position="76"/>
    </location>
</feature>
<dbReference type="GO" id="GO:0003735">
    <property type="term" value="F:structural constituent of ribosome"/>
    <property type="evidence" value="ECO:0007669"/>
    <property type="project" value="InterPro"/>
</dbReference>
<comment type="function">
    <text evidence="5">Forms part of the polypeptide exit tunnel.</text>
</comment>
<dbReference type="GO" id="GO:0019843">
    <property type="term" value="F:rRNA binding"/>
    <property type="evidence" value="ECO:0007669"/>
    <property type="project" value="UniProtKB-UniRule"/>
</dbReference>
<dbReference type="PANTHER" id="PTHR10746:SF6">
    <property type="entry name" value="LARGE RIBOSOMAL SUBUNIT PROTEIN UL4M"/>
    <property type="match status" value="1"/>
</dbReference>
<dbReference type="SUPFAM" id="SSF52166">
    <property type="entry name" value="Ribosomal protein L4"/>
    <property type="match status" value="1"/>
</dbReference>
<dbReference type="PANTHER" id="PTHR10746">
    <property type="entry name" value="50S RIBOSOMAL PROTEIN L4"/>
    <property type="match status" value="1"/>
</dbReference>
<dbReference type="EMBL" id="MGKJ01000016">
    <property type="protein sequence ID" value="OGN23720.1"/>
    <property type="molecule type" value="Genomic_DNA"/>
</dbReference>
<feature type="region of interest" description="Disordered" evidence="6">
    <location>
        <begin position="50"/>
        <end position="77"/>
    </location>
</feature>